<dbReference type="Proteomes" id="UP000398217">
    <property type="component" value="Unassembled WGS sequence"/>
</dbReference>
<dbReference type="AlphaFoldDB" id="A0A5M4B5X4"/>
<sequence>MNNKVKGLKIQALQNHEHFGFISELKLVLEQANIDELAKLLEQFSLLVEEENRAFERTAKSSHTKTLSMLDKESGNYYRGLLACVNSAKYSPVKEEKEAADLLLILIKSYGYFISESYESQHSKTVNFIQDMRSEKYKKASELVGTVRWVDWFEKANQNFMEVYRTRRDEKASSKAGTRPLKSVRKEIDEVYRNIVNHLNALNVLKPSNEIIQLTSRINVLIDRLSATMASRSTRAKKKDDDTKK</sequence>
<organism evidence="1 2">
    <name type="scientific">Capnocytophaga felis</name>
    <dbReference type="NCBI Taxonomy" id="2267611"/>
    <lineage>
        <taxon>Bacteria</taxon>
        <taxon>Pseudomonadati</taxon>
        <taxon>Bacteroidota</taxon>
        <taxon>Flavobacteriia</taxon>
        <taxon>Flavobacteriales</taxon>
        <taxon>Flavobacteriaceae</taxon>
        <taxon>Capnocytophaga</taxon>
    </lineage>
</organism>
<dbReference type="RefSeq" id="WP_155283664.1">
    <property type="nucleotide sequence ID" value="NZ_BLBC01000005.1"/>
</dbReference>
<dbReference type="InterPro" id="IPR046228">
    <property type="entry name" value="DUF6261"/>
</dbReference>
<dbReference type="OrthoDB" id="1121158at2"/>
<gene>
    <name evidence="1" type="ORF">RCZ01_02610</name>
</gene>
<reference evidence="2" key="1">
    <citation type="journal article" date="2020" name="Int. J. Syst. Evol. Microbiol.">
        <title>Capnocytophaga felis sp. nov. isolated from the feline oral cavity.</title>
        <authorList>
            <person name="Suzuki M."/>
            <person name="Umeda K."/>
            <person name="Kimura M."/>
            <person name="Imaoka K."/>
            <person name="Morikawa S."/>
            <person name="Maeda K."/>
        </authorList>
    </citation>
    <scope>NUCLEOTIDE SEQUENCE [LARGE SCALE GENOMIC DNA]</scope>
    <source>
        <strain evidence="2">KC07070</strain>
    </source>
</reference>
<evidence type="ECO:0000313" key="1">
    <source>
        <dbReference type="EMBL" id="GET44959.1"/>
    </source>
</evidence>
<dbReference type="Pfam" id="PF19775">
    <property type="entry name" value="DUF6261"/>
    <property type="match status" value="1"/>
</dbReference>
<protein>
    <submittedName>
        <fullName evidence="1">Uncharacterized protein</fullName>
    </submittedName>
</protein>
<name>A0A5M4B5X4_9FLAO</name>
<dbReference type="EMBL" id="BLBC01000005">
    <property type="protein sequence ID" value="GET44959.1"/>
    <property type="molecule type" value="Genomic_DNA"/>
</dbReference>
<keyword evidence="2" id="KW-1185">Reference proteome</keyword>
<comment type="caution">
    <text evidence="1">The sequence shown here is derived from an EMBL/GenBank/DDBJ whole genome shotgun (WGS) entry which is preliminary data.</text>
</comment>
<accession>A0A5M4B5X4</accession>
<proteinExistence type="predicted"/>
<evidence type="ECO:0000313" key="2">
    <source>
        <dbReference type="Proteomes" id="UP000398217"/>
    </source>
</evidence>